<proteinExistence type="predicted"/>
<name>A0ABP5SXM8_9ACTN</name>
<gene>
    <name evidence="2" type="ORF">GCM10010403_37450</name>
</gene>
<dbReference type="EMBL" id="BAAASX010000007">
    <property type="protein sequence ID" value="GAA2341076.1"/>
    <property type="molecule type" value="Genomic_DNA"/>
</dbReference>
<protein>
    <submittedName>
        <fullName evidence="2">Uncharacterized protein</fullName>
    </submittedName>
</protein>
<dbReference type="Proteomes" id="UP001501584">
    <property type="component" value="Unassembled WGS sequence"/>
</dbReference>
<evidence type="ECO:0000256" key="1">
    <source>
        <dbReference type="SAM" id="MobiDB-lite"/>
    </source>
</evidence>
<feature type="region of interest" description="Disordered" evidence="1">
    <location>
        <begin position="75"/>
        <end position="102"/>
    </location>
</feature>
<reference evidence="3" key="1">
    <citation type="journal article" date="2019" name="Int. J. Syst. Evol. Microbiol.">
        <title>The Global Catalogue of Microorganisms (GCM) 10K type strain sequencing project: providing services to taxonomists for standard genome sequencing and annotation.</title>
        <authorList>
            <consortium name="The Broad Institute Genomics Platform"/>
            <consortium name="The Broad Institute Genome Sequencing Center for Infectious Disease"/>
            <person name="Wu L."/>
            <person name="Ma J."/>
        </authorList>
    </citation>
    <scope>NUCLEOTIDE SEQUENCE [LARGE SCALE GENOMIC DNA]</scope>
    <source>
        <strain evidence="3">JCM 6238</strain>
    </source>
</reference>
<sequence>MQHESSAQPWARKQALIEQSRYAKATAVTAAASTAARLAAANIEAASIRHGAHRIETHDRIERIGRYPAPQCACSVPDESRSPISSRTRLDNPACAVPDRRAEAEARARPLGLYLLGPRDGNGPKPCAHRSVADCSNRDRLSPGSGITTGGHPHLCR</sequence>
<organism evidence="2 3">
    <name type="scientific">Glycomyces rutgersensis</name>
    <dbReference type="NCBI Taxonomy" id="58115"/>
    <lineage>
        <taxon>Bacteria</taxon>
        <taxon>Bacillati</taxon>
        <taxon>Actinomycetota</taxon>
        <taxon>Actinomycetes</taxon>
        <taxon>Glycomycetales</taxon>
        <taxon>Glycomycetaceae</taxon>
        <taxon>Glycomyces</taxon>
    </lineage>
</organism>
<feature type="region of interest" description="Disordered" evidence="1">
    <location>
        <begin position="119"/>
        <end position="157"/>
    </location>
</feature>
<accession>A0ABP5SXM8</accession>
<evidence type="ECO:0000313" key="3">
    <source>
        <dbReference type="Proteomes" id="UP001501584"/>
    </source>
</evidence>
<keyword evidence="3" id="KW-1185">Reference proteome</keyword>
<evidence type="ECO:0000313" key="2">
    <source>
        <dbReference type="EMBL" id="GAA2341076.1"/>
    </source>
</evidence>
<comment type="caution">
    <text evidence="2">The sequence shown here is derived from an EMBL/GenBank/DDBJ whole genome shotgun (WGS) entry which is preliminary data.</text>
</comment>